<dbReference type="EMBL" id="JAXUIC010000012">
    <property type="protein sequence ID" value="KAK4560279.1"/>
    <property type="molecule type" value="Genomic_DNA"/>
</dbReference>
<comment type="caution">
    <text evidence="1">The sequence shown here is derived from an EMBL/GenBank/DDBJ whole genome shotgun (WGS) entry which is preliminary data.</text>
</comment>
<evidence type="ECO:0008006" key="3">
    <source>
        <dbReference type="Google" id="ProtNLM"/>
    </source>
</evidence>
<evidence type="ECO:0000313" key="1">
    <source>
        <dbReference type="EMBL" id="KAK4560279.1"/>
    </source>
</evidence>
<accession>A0AAN7I9J4</accession>
<dbReference type="AlphaFoldDB" id="A0AAN7I9J4"/>
<gene>
    <name evidence="1" type="ORF">RGQ29_009168</name>
</gene>
<dbReference type="PANTHER" id="PTHR47074:SF48">
    <property type="entry name" value="POLYNUCLEOTIDYL TRANSFERASE, RIBONUCLEASE H-LIKE SUPERFAMILY PROTEIN"/>
    <property type="match status" value="1"/>
</dbReference>
<dbReference type="InterPro" id="IPR052929">
    <property type="entry name" value="RNase_H-like_EbsB-rel"/>
</dbReference>
<name>A0AAN7I9J4_QUERU</name>
<protein>
    <recommendedName>
        <fullName evidence="3">RNase H type-1 domain-containing protein</fullName>
    </recommendedName>
</protein>
<organism evidence="1 2">
    <name type="scientific">Quercus rubra</name>
    <name type="common">Northern red oak</name>
    <name type="synonym">Quercus borealis</name>
    <dbReference type="NCBI Taxonomy" id="3512"/>
    <lineage>
        <taxon>Eukaryota</taxon>
        <taxon>Viridiplantae</taxon>
        <taxon>Streptophyta</taxon>
        <taxon>Embryophyta</taxon>
        <taxon>Tracheophyta</taxon>
        <taxon>Spermatophyta</taxon>
        <taxon>Magnoliopsida</taxon>
        <taxon>eudicotyledons</taxon>
        <taxon>Gunneridae</taxon>
        <taxon>Pentapetalae</taxon>
        <taxon>rosids</taxon>
        <taxon>fabids</taxon>
        <taxon>Fagales</taxon>
        <taxon>Fagaceae</taxon>
        <taxon>Quercus</taxon>
    </lineage>
</organism>
<dbReference type="Proteomes" id="UP001324115">
    <property type="component" value="Unassembled WGS sequence"/>
</dbReference>
<reference evidence="1 2" key="1">
    <citation type="journal article" date="2023" name="G3 (Bethesda)">
        <title>A haplotype-resolved chromosome-scale genome for Quercus rubra L. provides insights into the genetics of adaptive traits for red oak species.</title>
        <authorList>
            <person name="Kapoor B."/>
            <person name="Jenkins J."/>
            <person name="Schmutz J."/>
            <person name="Zhebentyayeva T."/>
            <person name="Kuelheim C."/>
            <person name="Coggeshall M."/>
            <person name="Heim C."/>
            <person name="Lasky J.R."/>
            <person name="Leites L."/>
            <person name="Islam-Faridi N."/>
            <person name="Romero-Severson J."/>
            <person name="DeLeo V.L."/>
            <person name="Lucas S.M."/>
            <person name="Lazic D."/>
            <person name="Gailing O."/>
            <person name="Carlson J."/>
            <person name="Staton M."/>
        </authorList>
    </citation>
    <scope>NUCLEOTIDE SEQUENCE [LARGE SCALE GENOMIC DNA]</scope>
    <source>
        <strain evidence="1">Pseudo-F2</strain>
    </source>
</reference>
<dbReference type="PANTHER" id="PTHR47074">
    <property type="entry name" value="BNAC02G40300D PROTEIN"/>
    <property type="match status" value="1"/>
</dbReference>
<proteinExistence type="predicted"/>
<keyword evidence="2" id="KW-1185">Reference proteome</keyword>
<sequence length="246" mass="27364">MFFWSCEVAAAVWEMSNLKILRIEYIPQGFLYLLWLVMKAKPAQDLDAFAATAWFLWNNRNFVRYGGQCKPAFKILEDSKQYLEGFRGVSELPLPRQPPPLKSWSPPLIGWYVVNIVGAVFKNIGHCGIGVVVRNDKGLIMGALCKNFPYPLGALEVEAKVVMQALSDPSLAPISVQQLIVGVKSGLASFSSSKVVFTHRECNNAAHLLARHARQILDCTIWVKDTPPMIVSQILSDVSSLSFNPV</sequence>
<evidence type="ECO:0000313" key="2">
    <source>
        <dbReference type="Proteomes" id="UP001324115"/>
    </source>
</evidence>